<dbReference type="SUPFAM" id="SSF52058">
    <property type="entry name" value="L domain-like"/>
    <property type="match status" value="1"/>
</dbReference>
<protein>
    <submittedName>
        <fullName evidence="1">Uncharacterized protein</fullName>
    </submittedName>
</protein>
<dbReference type="Gene3D" id="3.80.10.10">
    <property type="entry name" value="Ribonuclease Inhibitor"/>
    <property type="match status" value="1"/>
</dbReference>
<keyword evidence="2" id="KW-1185">Reference proteome</keyword>
<accession>A0A2H5PPE2</accession>
<organism evidence="1 2">
    <name type="scientific">Citrus unshiu</name>
    <name type="common">Satsuma mandarin</name>
    <name type="synonym">Citrus nobilis var. unshiu</name>
    <dbReference type="NCBI Taxonomy" id="55188"/>
    <lineage>
        <taxon>Eukaryota</taxon>
        <taxon>Viridiplantae</taxon>
        <taxon>Streptophyta</taxon>
        <taxon>Embryophyta</taxon>
        <taxon>Tracheophyta</taxon>
        <taxon>Spermatophyta</taxon>
        <taxon>Magnoliopsida</taxon>
        <taxon>eudicotyledons</taxon>
        <taxon>Gunneridae</taxon>
        <taxon>Pentapetalae</taxon>
        <taxon>rosids</taxon>
        <taxon>malvids</taxon>
        <taxon>Sapindales</taxon>
        <taxon>Rutaceae</taxon>
        <taxon>Aurantioideae</taxon>
        <taxon>Citrus</taxon>
    </lineage>
</organism>
<proteinExistence type="predicted"/>
<sequence>MVLELVYSVESCCRSFVGYAGIRVPSDPEFGRSKRGFGVSPQNYGDPTLPIRTLLSNLVSLDLSLNDVPGGRLELQKPSFENLVEKLSNLKTLDLGDVSIDSMIPHSIGNLSSLTKNSISLGNLSKLLHLDLSLNEL</sequence>
<dbReference type="Proteomes" id="UP000236630">
    <property type="component" value="Unassembled WGS sequence"/>
</dbReference>
<evidence type="ECO:0000313" key="2">
    <source>
        <dbReference type="Proteomes" id="UP000236630"/>
    </source>
</evidence>
<name>A0A2H5PPE2_CITUN</name>
<reference evidence="1 2" key="1">
    <citation type="journal article" date="2017" name="Front. Genet.">
        <title>Draft sequencing of the heterozygous diploid genome of Satsuma (Citrus unshiu Marc.) using a hybrid assembly approach.</title>
        <authorList>
            <person name="Shimizu T."/>
            <person name="Tanizawa Y."/>
            <person name="Mochizuki T."/>
            <person name="Nagasaki H."/>
            <person name="Yoshioka T."/>
            <person name="Toyoda A."/>
            <person name="Fujiyama A."/>
            <person name="Kaminuma E."/>
            <person name="Nakamura Y."/>
        </authorList>
    </citation>
    <scope>NUCLEOTIDE SEQUENCE [LARGE SCALE GENOMIC DNA]</scope>
    <source>
        <strain evidence="2">cv. Miyagawa wase</strain>
    </source>
</reference>
<evidence type="ECO:0000313" key="1">
    <source>
        <dbReference type="EMBL" id="GAY54234.1"/>
    </source>
</evidence>
<dbReference type="EMBL" id="BDQV01000102">
    <property type="protein sequence ID" value="GAY54234.1"/>
    <property type="molecule type" value="Genomic_DNA"/>
</dbReference>
<dbReference type="InterPro" id="IPR032675">
    <property type="entry name" value="LRR_dom_sf"/>
</dbReference>
<gene>
    <name evidence="1" type="ORF">CUMW_155090</name>
</gene>
<comment type="caution">
    <text evidence="1">The sequence shown here is derived from an EMBL/GenBank/DDBJ whole genome shotgun (WGS) entry which is preliminary data.</text>
</comment>
<dbReference type="AlphaFoldDB" id="A0A2H5PPE2"/>